<dbReference type="InterPro" id="IPR002347">
    <property type="entry name" value="SDR_fam"/>
</dbReference>
<dbReference type="Pfam" id="PF13561">
    <property type="entry name" value="adh_short_C2"/>
    <property type="match status" value="1"/>
</dbReference>
<gene>
    <name evidence="3" type="ORF">CONCODRAFT_169384</name>
</gene>
<evidence type="ECO:0000256" key="2">
    <source>
        <dbReference type="ARBA" id="ARBA00023002"/>
    </source>
</evidence>
<accession>A0A137NRZ7</accession>
<dbReference type="OrthoDB" id="417891at2759"/>
<organism evidence="3 4">
    <name type="scientific">Conidiobolus coronatus (strain ATCC 28846 / CBS 209.66 / NRRL 28638)</name>
    <name type="common">Delacroixia coronata</name>
    <dbReference type="NCBI Taxonomy" id="796925"/>
    <lineage>
        <taxon>Eukaryota</taxon>
        <taxon>Fungi</taxon>
        <taxon>Fungi incertae sedis</taxon>
        <taxon>Zoopagomycota</taxon>
        <taxon>Entomophthoromycotina</taxon>
        <taxon>Entomophthoromycetes</taxon>
        <taxon>Entomophthorales</taxon>
        <taxon>Ancylistaceae</taxon>
        <taxon>Conidiobolus</taxon>
    </lineage>
</organism>
<proteinExistence type="inferred from homology"/>
<dbReference type="EMBL" id="KQ964876">
    <property type="protein sequence ID" value="KXN65462.1"/>
    <property type="molecule type" value="Genomic_DNA"/>
</dbReference>
<feature type="non-terminal residue" evidence="3">
    <location>
        <position position="1"/>
    </location>
</feature>
<dbReference type="OMA" id="WHENESE"/>
<feature type="non-terminal residue" evidence="3">
    <location>
        <position position="116"/>
    </location>
</feature>
<evidence type="ECO:0000313" key="3">
    <source>
        <dbReference type="EMBL" id="KXN65462.1"/>
    </source>
</evidence>
<reference evidence="3 4" key="1">
    <citation type="journal article" date="2015" name="Genome Biol. Evol.">
        <title>Phylogenomic analyses indicate that early fungi evolved digesting cell walls of algal ancestors of land plants.</title>
        <authorList>
            <person name="Chang Y."/>
            <person name="Wang S."/>
            <person name="Sekimoto S."/>
            <person name="Aerts A.L."/>
            <person name="Choi C."/>
            <person name="Clum A."/>
            <person name="LaButti K.M."/>
            <person name="Lindquist E.A."/>
            <person name="Yee Ngan C."/>
            <person name="Ohm R.A."/>
            <person name="Salamov A.A."/>
            <person name="Grigoriev I.V."/>
            <person name="Spatafora J.W."/>
            <person name="Berbee M.L."/>
        </authorList>
    </citation>
    <scope>NUCLEOTIDE SEQUENCE [LARGE SCALE GENOMIC DNA]</scope>
    <source>
        <strain evidence="3 4">NRRL 28638</strain>
    </source>
</reference>
<dbReference type="Proteomes" id="UP000070444">
    <property type="component" value="Unassembled WGS sequence"/>
</dbReference>
<keyword evidence="2" id="KW-0560">Oxidoreductase</keyword>
<dbReference type="GO" id="GO:0016491">
    <property type="term" value="F:oxidoreductase activity"/>
    <property type="evidence" value="ECO:0007669"/>
    <property type="project" value="UniProtKB-KW"/>
</dbReference>
<keyword evidence="4" id="KW-1185">Reference proteome</keyword>
<sequence>SGIGFQTAAVFVQEGAKVTLADISEEALTKVENFLVKEFPGASVLKVKCDVSSEEQVKSLVGQTVEKFGKLDIIFNNAGIMHPKDDNSQNTPMDIWDKTHDINVKGVFYGCKYAIE</sequence>
<dbReference type="PANTHER" id="PTHR43180:SF63">
    <property type="entry name" value="DEHYDROGENASE_REDUCTASE FAMILY PROTEIN, PUTATIVE (AFU_ORTHOLOGUE AFUA_6G03520)-RELATED"/>
    <property type="match status" value="1"/>
</dbReference>
<dbReference type="STRING" id="796925.A0A137NRZ7"/>
<dbReference type="CDD" id="cd05233">
    <property type="entry name" value="SDR_c"/>
    <property type="match status" value="1"/>
</dbReference>
<comment type="similarity">
    <text evidence="1">Belongs to the short-chain dehydrogenases/reductases (SDR) family.</text>
</comment>
<evidence type="ECO:0000313" key="4">
    <source>
        <dbReference type="Proteomes" id="UP000070444"/>
    </source>
</evidence>
<name>A0A137NRZ7_CONC2</name>
<dbReference type="Gene3D" id="3.40.50.720">
    <property type="entry name" value="NAD(P)-binding Rossmann-like Domain"/>
    <property type="match status" value="1"/>
</dbReference>
<dbReference type="AlphaFoldDB" id="A0A137NRZ7"/>
<protein>
    <submittedName>
        <fullName evidence="3">NAD(P)-binding protein</fullName>
    </submittedName>
</protein>
<dbReference type="InterPro" id="IPR036291">
    <property type="entry name" value="NAD(P)-bd_dom_sf"/>
</dbReference>
<evidence type="ECO:0000256" key="1">
    <source>
        <dbReference type="ARBA" id="ARBA00006484"/>
    </source>
</evidence>
<dbReference type="SUPFAM" id="SSF51735">
    <property type="entry name" value="NAD(P)-binding Rossmann-fold domains"/>
    <property type="match status" value="1"/>
</dbReference>
<dbReference type="PANTHER" id="PTHR43180">
    <property type="entry name" value="3-OXOACYL-(ACYL-CARRIER-PROTEIN) REDUCTASE (AFU_ORTHOLOGUE AFUA_6G11210)"/>
    <property type="match status" value="1"/>
</dbReference>